<dbReference type="EMBL" id="BPLR01014134">
    <property type="protein sequence ID" value="GIY66594.1"/>
    <property type="molecule type" value="Genomic_DNA"/>
</dbReference>
<protein>
    <submittedName>
        <fullName evidence="1">Uncharacterized protein</fullName>
    </submittedName>
</protein>
<name>A0AAV4V998_CAEEX</name>
<keyword evidence="2" id="KW-1185">Reference proteome</keyword>
<sequence length="78" mass="8739">MPNITPCYVPTLFIKASFPSNPIPKLPVESAAEVKETGPLSGELPIPKELCLSLPSLEIYGRHKLICRRRILFSFLIF</sequence>
<dbReference type="Proteomes" id="UP001054945">
    <property type="component" value="Unassembled WGS sequence"/>
</dbReference>
<organism evidence="1 2">
    <name type="scientific">Caerostris extrusa</name>
    <name type="common">Bark spider</name>
    <name type="synonym">Caerostris bankana</name>
    <dbReference type="NCBI Taxonomy" id="172846"/>
    <lineage>
        <taxon>Eukaryota</taxon>
        <taxon>Metazoa</taxon>
        <taxon>Ecdysozoa</taxon>
        <taxon>Arthropoda</taxon>
        <taxon>Chelicerata</taxon>
        <taxon>Arachnida</taxon>
        <taxon>Araneae</taxon>
        <taxon>Araneomorphae</taxon>
        <taxon>Entelegynae</taxon>
        <taxon>Araneoidea</taxon>
        <taxon>Araneidae</taxon>
        <taxon>Caerostris</taxon>
    </lineage>
</organism>
<proteinExistence type="predicted"/>
<accession>A0AAV4V998</accession>
<evidence type="ECO:0000313" key="1">
    <source>
        <dbReference type="EMBL" id="GIY66594.1"/>
    </source>
</evidence>
<gene>
    <name evidence="1" type="ORF">CEXT_331081</name>
</gene>
<reference evidence="1 2" key="1">
    <citation type="submission" date="2021-06" db="EMBL/GenBank/DDBJ databases">
        <title>Caerostris extrusa draft genome.</title>
        <authorList>
            <person name="Kono N."/>
            <person name="Arakawa K."/>
        </authorList>
    </citation>
    <scope>NUCLEOTIDE SEQUENCE [LARGE SCALE GENOMIC DNA]</scope>
</reference>
<dbReference type="AlphaFoldDB" id="A0AAV4V998"/>
<evidence type="ECO:0000313" key="2">
    <source>
        <dbReference type="Proteomes" id="UP001054945"/>
    </source>
</evidence>
<comment type="caution">
    <text evidence="1">The sequence shown here is derived from an EMBL/GenBank/DDBJ whole genome shotgun (WGS) entry which is preliminary data.</text>
</comment>